<dbReference type="Gene3D" id="1.10.10.10">
    <property type="entry name" value="Winged helix-like DNA-binding domain superfamily/Winged helix DNA-binding domain"/>
    <property type="match status" value="1"/>
</dbReference>
<dbReference type="AlphaFoldDB" id="R9KWR7"/>
<evidence type="ECO:0000259" key="5">
    <source>
        <dbReference type="PROSITE" id="PS50931"/>
    </source>
</evidence>
<dbReference type="PATRIC" id="fig|1235794.3.peg.1406"/>
<reference evidence="6 7" key="1">
    <citation type="submission" date="2013-04" db="EMBL/GenBank/DDBJ databases">
        <title>The Genome Sequence of Enterorhabdus caecimuris B7.</title>
        <authorList>
            <consortium name="The Broad Institute Genomics Platform"/>
            <consortium name="The Broad Institute Genome Sequencing Center for Infectious Disease"/>
            <person name="Earl A."/>
            <person name="Xavier R."/>
            <person name="Elson C."/>
            <person name="Duck W."/>
            <person name="Walker B."/>
            <person name="Young S."/>
            <person name="Zeng Q."/>
            <person name="Gargeya S."/>
            <person name="Fitzgerald M."/>
            <person name="Haas B."/>
            <person name="Abouelleil A."/>
            <person name="Allen A.W."/>
            <person name="Alvarado L."/>
            <person name="Arachchi H.M."/>
            <person name="Berlin A.M."/>
            <person name="Chapman S.B."/>
            <person name="Gainer-Dewar J."/>
            <person name="Goldberg J."/>
            <person name="Griggs A."/>
            <person name="Gujja S."/>
            <person name="Hansen M."/>
            <person name="Howarth C."/>
            <person name="Imamovic A."/>
            <person name="Ireland A."/>
            <person name="Larimer J."/>
            <person name="McCowan C."/>
            <person name="Murphy C."/>
            <person name="Pearson M."/>
            <person name="Poon T.W."/>
            <person name="Priest M."/>
            <person name="Roberts A."/>
            <person name="Saif S."/>
            <person name="Shea T."/>
            <person name="Sisk P."/>
            <person name="Sykes S."/>
            <person name="Wortman J."/>
            <person name="Nusbaum C."/>
            <person name="Birren B."/>
        </authorList>
    </citation>
    <scope>NUCLEOTIDE SEQUENCE [LARGE SCALE GENOMIC DNA]</scope>
    <source>
        <strain evidence="6 7">B7</strain>
    </source>
</reference>
<dbReference type="PRINTS" id="PR00039">
    <property type="entry name" value="HTHLYSR"/>
</dbReference>
<sequence length="312" mass="34147">MRPCTPAAAALNFKKGSSVQDFRVKTFLTVCKTLNYTRAAEELALTQPAVSQHITYLEREYNAKLFTYHRKKLELTRAGRVLRDALATMAHDDALLHERIAEVAHGAAVQLRIGMTLTAGEYVVAAPLVRYLAAHPEIRATVRSGGTQQLLALLAQGAIDCAFVEGLFDKSAFAGDTFRTERLVCICAADHAFATEPASMQDLLGERLILREEGSGSRDVLTHALAKHNLSPAAFSDTCVVESLDIIKIFVAGNLGISFVYESAVQREVREGALRVIPLSDAPITHDIAFVRLPHSIFEDDLRALFEGLQTT</sequence>
<keyword evidence="3" id="KW-0238">DNA-binding</keyword>
<dbReference type="HOGENOM" id="CLU_039613_6_1_11"/>
<dbReference type="Pfam" id="PF00126">
    <property type="entry name" value="HTH_1"/>
    <property type="match status" value="1"/>
</dbReference>
<dbReference type="eggNOG" id="COG0583">
    <property type="taxonomic scope" value="Bacteria"/>
</dbReference>
<dbReference type="InterPro" id="IPR005119">
    <property type="entry name" value="LysR_subst-bd"/>
</dbReference>
<dbReference type="EMBL" id="ASSY01000008">
    <property type="protein sequence ID" value="EOS51004.1"/>
    <property type="molecule type" value="Genomic_DNA"/>
</dbReference>
<dbReference type="InterPro" id="IPR036390">
    <property type="entry name" value="WH_DNA-bd_sf"/>
</dbReference>
<dbReference type="PANTHER" id="PTHR30126:SF39">
    <property type="entry name" value="HTH-TYPE TRANSCRIPTIONAL REGULATOR CYSL"/>
    <property type="match status" value="1"/>
</dbReference>
<accession>R9KWR7</accession>
<dbReference type="Pfam" id="PF03466">
    <property type="entry name" value="LysR_substrate"/>
    <property type="match status" value="1"/>
</dbReference>
<feature type="domain" description="HTH lysR-type" evidence="5">
    <location>
        <begin position="25"/>
        <end position="76"/>
    </location>
</feature>
<dbReference type="GO" id="GO:0000976">
    <property type="term" value="F:transcription cis-regulatory region binding"/>
    <property type="evidence" value="ECO:0007669"/>
    <property type="project" value="TreeGrafter"/>
</dbReference>
<comment type="caution">
    <text evidence="6">The sequence shown here is derived from an EMBL/GenBank/DDBJ whole genome shotgun (WGS) entry which is preliminary data.</text>
</comment>
<dbReference type="PANTHER" id="PTHR30126">
    <property type="entry name" value="HTH-TYPE TRANSCRIPTIONAL REGULATOR"/>
    <property type="match status" value="1"/>
</dbReference>
<evidence type="ECO:0000313" key="7">
    <source>
        <dbReference type="Proteomes" id="UP000014204"/>
    </source>
</evidence>
<evidence type="ECO:0000256" key="4">
    <source>
        <dbReference type="ARBA" id="ARBA00023163"/>
    </source>
</evidence>
<dbReference type="InterPro" id="IPR000847">
    <property type="entry name" value="LysR_HTH_N"/>
</dbReference>
<dbReference type="InterPro" id="IPR036388">
    <property type="entry name" value="WH-like_DNA-bd_sf"/>
</dbReference>
<proteinExistence type="inferred from homology"/>
<comment type="similarity">
    <text evidence="1">Belongs to the LysR transcriptional regulatory family.</text>
</comment>
<gene>
    <name evidence="6" type="ORF">C811_01422</name>
</gene>
<keyword evidence="2" id="KW-0805">Transcription regulation</keyword>
<dbReference type="SUPFAM" id="SSF46785">
    <property type="entry name" value="Winged helix' DNA-binding domain"/>
    <property type="match status" value="1"/>
</dbReference>
<organism evidence="6 7">
    <name type="scientific">Adlercreutzia caecimuris B7</name>
    <dbReference type="NCBI Taxonomy" id="1235794"/>
    <lineage>
        <taxon>Bacteria</taxon>
        <taxon>Bacillati</taxon>
        <taxon>Actinomycetota</taxon>
        <taxon>Coriobacteriia</taxon>
        <taxon>Eggerthellales</taxon>
        <taxon>Eggerthellaceae</taxon>
        <taxon>Adlercreutzia</taxon>
    </lineage>
</organism>
<keyword evidence="7" id="KW-1185">Reference proteome</keyword>
<dbReference type="PROSITE" id="PS50931">
    <property type="entry name" value="HTH_LYSR"/>
    <property type="match status" value="1"/>
</dbReference>
<dbReference type="STRING" id="1235794.C811_01422"/>
<dbReference type="GO" id="GO:0003700">
    <property type="term" value="F:DNA-binding transcription factor activity"/>
    <property type="evidence" value="ECO:0007669"/>
    <property type="project" value="InterPro"/>
</dbReference>
<protein>
    <recommendedName>
        <fullName evidence="5">HTH lysR-type domain-containing protein</fullName>
    </recommendedName>
</protein>
<evidence type="ECO:0000256" key="2">
    <source>
        <dbReference type="ARBA" id="ARBA00023015"/>
    </source>
</evidence>
<evidence type="ECO:0000313" key="6">
    <source>
        <dbReference type="EMBL" id="EOS51004.1"/>
    </source>
</evidence>
<dbReference type="SUPFAM" id="SSF53850">
    <property type="entry name" value="Periplasmic binding protein-like II"/>
    <property type="match status" value="1"/>
</dbReference>
<dbReference type="Proteomes" id="UP000014204">
    <property type="component" value="Unassembled WGS sequence"/>
</dbReference>
<keyword evidence="4" id="KW-0804">Transcription</keyword>
<name>R9KWR7_9ACTN</name>
<evidence type="ECO:0000256" key="1">
    <source>
        <dbReference type="ARBA" id="ARBA00009437"/>
    </source>
</evidence>
<evidence type="ECO:0000256" key="3">
    <source>
        <dbReference type="ARBA" id="ARBA00023125"/>
    </source>
</evidence>
<dbReference type="Gene3D" id="3.40.190.10">
    <property type="entry name" value="Periplasmic binding protein-like II"/>
    <property type="match status" value="2"/>
</dbReference>